<dbReference type="OrthoDB" id="7679219at2"/>
<evidence type="ECO:0000313" key="3">
    <source>
        <dbReference type="Proteomes" id="UP000320593"/>
    </source>
</evidence>
<evidence type="ECO:0000313" key="2">
    <source>
        <dbReference type="EMBL" id="TWI80825.1"/>
    </source>
</evidence>
<keyword evidence="3" id="KW-1185">Reference proteome</keyword>
<proteinExistence type="predicted"/>
<dbReference type="Proteomes" id="UP000320593">
    <property type="component" value="Unassembled WGS sequence"/>
</dbReference>
<protein>
    <submittedName>
        <fullName evidence="2">Uncharacterized protein</fullName>
    </submittedName>
</protein>
<reference evidence="2 3" key="1">
    <citation type="submission" date="2019-07" db="EMBL/GenBank/DDBJ databases">
        <title>Genomic Encyclopedia of Archaeal and Bacterial Type Strains, Phase II (KMG-II): from individual species to whole genera.</title>
        <authorList>
            <person name="Goeker M."/>
        </authorList>
    </citation>
    <scope>NUCLEOTIDE SEQUENCE [LARGE SCALE GENOMIC DNA]</scope>
    <source>
        <strain evidence="2 3">ATCC BAA-252</strain>
    </source>
</reference>
<feature type="region of interest" description="Disordered" evidence="1">
    <location>
        <begin position="39"/>
        <end position="70"/>
    </location>
</feature>
<dbReference type="EMBL" id="VLLF01000011">
    <property type="protein sequence ID" value="TWI80825.1"/>
    <property type="molecule type" value="Genomic_DNA"/>
</dbReference>
<organism evidence="2 3">
    <name type="scientific">Roseibium hamelinense</name>
    <dbReference type="NCBI Taxonomy" id="150831"/>
    <lineage>
        <taxon>Bacteria</taxon>
        <taxon>Pseudomonadati</taxon>
        <taxon>Pseudomonadota</taxon>
        <taxon>Alphaproteobacteria</taxon>
        <taxon>Hyphomicrobiales</taxon>
        <taxon>Stappiaceae</taxon>
        <taxon>Roseibium</taxon>
    </lineage>
</organism>
<accession>A0A562SHP4</accession>
<comment type="caution">
    <text evidence="2">The sequence shown here is derived from an EMBL/GenBank/DDBJ whole genome shotgun (WGS) entry which is preliminary data.</text>
</comment>
<name>A0A562SHP4_9HYPH</name>
<feature type="compositionally biased region" description="Basic and acidic residues" evidence="1">
    <location>
        <begin position="39"/>
        <end position="54"/>
    </location>
</feature>
<dbReference type="AlphaFoldDB" id="A0A562SHP4"/>
<evidence type="ECO:0000256" key="1">
    <source>
        <dbReference type="SAM" id="MobiDB-lite"/>
    </source>
</evidence>
<sequence>MAQRHRPIRPSETANYLKAIKTSGFKCGRLIAHPDGRLEIIGEDRPRNSEHEQPSKSPFEQWEMEHANTS</sequence>
<dbReference type="RefSeq" id="WP_145347016.1">
    <property type="nucleotide sequence ID" value="NZ_SMLY01000077.1"/>
</dbReference>
<gene>
    <name evidence="2" type="ORF">JM93_04040</name>
</gene>